<feature type="compositionally biased region" description="Basic and acidic residues" evidence="1">
    <location>
        <begin position="94"/>
        <end position="103"/>
    </location>
</feature>
<evidence type="ECO:0000313" key="3">
    <source>
        <dbReference type="Proteomes" id="UP001177003"/>
    </source>
</evidence>
<gene>
    <name evidence="2" type="ORF">LSALG_LOCUS33814</name>
</gene>
<protein>
    <submittedName>
        <fullName evidence="2">Uncharacterized protein</fullName>
    </submittedName>
</protein>
<dbReference type="Proteomes" id="UP001177003">
    <property type="component" value="Chromosome 7"/>
</dbReference>
<name>A0AA36EFR7_LACSI</name>
<keyword evidence="3" id="KW-1185">Reference proteome</keyword>
<dbReference type="AlphaFoldDB" id="A0AA36EFR7"/>
<organism evidence="2 3">
    <name type="scientific">Lactuca saligna</name>
    <name type="common">Willowleaf lettuce</name>
    <dbReference type="NCBI Taxonomy" id="75948"/>
    <lineage>
        <taxon>Eukaryota</taxon>
        <taxon>Viridiplantae</taxon>
        <taxon>Streptophyta</taxon>
        <taxon>Embryophyta</taxon>
        <taxon>Tracheophyta</taxon>
        <taxon>Spermatophyta</taxon>
        <taxon>Magnoliopsida</taxon>
        <taxon>eudicotyledons</taxon>
        <taxon>Gunneridae</taxon>
        <taxon>Pentapetalae</taxon>
        <taxon>asterids</taxon>
        <taxon>campanulids</taxon>
        <taxon>Asterales</taxon>
        <taxon>Asteraceae</taxon>
        <taxon>Cichorioideae</taxon>
        <taxon>Cichorieae</taxon>
        <taxon>Lactucinae</taxon>
        <taxon>Lactuca</taxon>
    </lineage>
</organism>
<reference evidence="2" key="1">
    <citation type="submission" date="2023-04" db="EMBL/GenBank/DDBJ databases">
        <authorList>
            <person name="Vijverberg K."/>
            <person name="Xiong W."/>
            <person name="Schranz E."/>
        </authorList>
    </citation>
    <scope>NUCLEOTIDE SEQUENCE</scope>
</reference>
<evidence type="ECO:0000256" key="1">
    <source>
        <dbReference type="SAM" id="MobiDB-lite"/>
    </source>
</evidence>
<dbReference type="EMBL" id="OX465083">
    <property type="protein sequence ID" value="CAI9294851.1"/>
    <property type="molecule type" value="Genomic_DNA"/>
</dbReference>
<sequence>MSLIPKPLISFNFLVNDMHMMGIVKHSSQLVLKFIDSLGKSWEHHDDVLKNSEKSDSMDLNSLFGNLRNYEETKSLCKEIVKESSKENSVAMVSRKETRKTIIDSDNSD</sequence>
<evidence type="ECO:0000313" key="2">
    <source>
        <dbReference type="EMBL" id="CAI9294851.1"/>
    </source>
</evidence>
<feature type="region of interest" description="Disordered" evidence="1">
    <location>
        <begin position="84"/>
        <end position="109"/>
    </location>
</feature>
<proteinExistence type="predicted"/>
<accession>A0AA36EFR7</accession>